<organism evidence="7 8">
    <name type="scientific">Mesomycoplasma molare</name>
    <dbReference type="NCBI Taxonomy" id="171288"/>
    <lineage>
        <taxon>Bacteria</taxon>
        <taxon>Bacillati</taxon>
        <taxon>Mycoplasmatota</taxon>
        <taxon>Mycoplasmoidales</taxon>
        <taxon>Metamycoplasmataceae</taxon>
        <taxon>Mesomycoplasma</taxon>
    </lineage>
</organism>
<dbReference type="RefSeq" id="WP_027123504.1">
    <property type="nucleotide sequence ID" value="NZ_CP103423.1"/>
</dbReference>
<evidence type="ECO:0000256" key="6">
    <source>
        <dbReference type="RuleBase" id="RU003660"/>
    </source>
</evidence>
<comment type="similarity">
    <text evidence="1 5 6">Belongs to the universal ribosomal protein uS8 family.</text>
</comment>
<evidence type="ECO:0000256" key="2">
    <source>
        <dbReference type="ARBA" id="ARBA00022980"/>
    </source>
</evidence>
<comment type="subunit">
    <text evidence="5">Part of the 30S ribosomal subunit. Contacts proteins S5 and S12.</text>
</comment>
<keyword evidence="5" id="KW-0699">rRNA-binding</keyword>
<evidence type="ECO:0000313" key="8">
    <source>
        <dbReference type="Proteomes" id="UP001058364"/>
    </source>
</evidence>
<dbReference type="InterPro" id="IPR047863">
    <property type="entry name" value="Ribosomal_uS8_CS"/>
</dbReference>
<dbReference type="SUPFAM" id="SSF56047">
    <property type="entry name" value="Ribosomal protein S8"/>
    <property type="match status" value="1"/>
</dbReference>
<keyword evidence="2 5" id="KW-0689">Ribosomal protein</keyword>
<dbReference type="Proteomes" id="UP001058364">
    <property type="component" value="Chromosome"/>
</dbReference>
<evidence type="ECO:0000313" key="7">
    <source>
        <dbReference type="EMBL" id="UWD34303.1"/>
    </source>
</evidence>
<name>A0ABY5TUH5_9BACT</name>
<keyword evidence="3 5" id="KW-0687">Ribonucleoprotein</keyword>
<evidence type="ECO:0000256" key="4">
    <source>
        <dbReference type="ARBA" id="ARBA00035258"/>
    </source>
</evidence>
<keyword evidence="5" id="KW-0694">RNA-binding</keyword>
<keyword evidence="8" id="KW-1185">Reference proteome</keyword>
<dbReference type="EMBL" id="CP103423">
    <property type="protein sequence ID" value="UWD34303.1"/>
    <property type="molecule type" value="Genomic_DNA"/>
</dbReference>
<dbReference type="PANTHER" id="PTHR11758">
    <property type="entry name" value="40S RIBOSOMAL PROTEIN S15A"/>
    <property type="match status" value="1"/>
</dbReference>
<protein>
    <recommendedName>
        <fullName evidence="4 5">Small ribosomal subunit protein uS8</fullName>
    </recommendedName>
</protein>
<dbReference type="Pfam" id="PF00410">
    <property type="entry name" value="Ribosomal_S8"/>
    <property type="match status" value="1"/>
</dbReference>
<gene>
    <name evidence="5 7" type="primary">rpsH</name>
    <name evidence="7" type="ORF">NX772_00525</name>
</gene>
<dbReference type="PROSITE" id="PS00053">
    <property type="entry name" value="RIBOSOMAL_S8"/>
    <property type="match status" value="1"/>
</dbReference>
<evidence type="ECO:0000256" key="1">
    <source>
        <dbReference type="ARBA" id="ARBA00006471"/>
    </source>
</evidence>
<dbReference type="NCBIfam" id="NF001109">
    <property type="entry name" value="PRK00136.1"/>
    <property type="match status" value="1"/>
</dbReference>
<reference evidence="7" key="1">
    <citation type="submission" date="2022-08" db="EMBL/GenBank/DDBJ databases">
        <title>Complete genome sequence of Mycoplasma molare type strain H 542.</title>
        <authorList>
            <person name="Spergser J."/>
        </authorList>
    </citation>
    <scope>NUCLEOTIDE SEQUENCE</scope>
    <source>
        <strain evidence="7">H 542</strain>
    </source>
</reference>
<evidence type="ECO:0000256" key="5">
    <source>
        <dbReference type="HAMAP-Rule" id="MF_01302"/>
    </source>
</evidence>
<sequence>MAIITDPIADMIVRIKNAFMRKHKIVEIPHSNKKHKILEIIKREGYIQNFEVSGEGVNKKLVVELKYKGTTSAITGIKRISKPGLKVYSSVNDLPKVLSGYGTVIISTSKGLLTDKEARKENVGGEIVAYIW</sequence>
<comment type="function">
    <text evidence="5">One of the primary rRNA binding proteins, it binds directly to 16S rRNA central domain where it helps coordinate assembly of the platform of the 30S subunit.</text>
</comment>
<dbReference type="GO" id="GO:0005840">
    <property type="term" value="C:ribosome"/>
    <property type="evidence" value="ECO:0007669"/>
    <property type="project" value="UniProtKB-KW"/>
</dbReference>
<dbReference type="Gene3D" id="3.30.1370.30">
    <property type="match status" value="1"/>
</dbReference>
<dbReference type="InterPro" id="IPR035987">
    <property type="entry name" value="Ribosomal_uS8_sf"/>
</dbReference>
<dbReference type="Gene3D" id="3.30.1490.10">
    <property type="match status" value="1"/>
</dbReference>
<dbReference type="HAMAP" id="MF_01302_B">
    <property type="entry name" value="Ribosomal_uS8_B"/>
    <property type="match status" value="1"/>
</dbReference>
<evidence type="ECO:0000256" key="3">
    <source>
        <dbReference type="ARBA" id="ARBA00023274"/>
    </source>
</evidence>
<accession>A0ABY5TUH5</accession>
<dbReference type="InterPro" id="IPR000630">
    <property type="entry name" value="Ribosomal_uS8"/>
</dbReference>
<proteinExistence type="inferred from homology"/>